<reference evidence="1" key="1">
    <citation type="journal article" date="2020" name="Stud. Mycol.">
        <title>101 Dothideomycetes genomes: a test case for predicting lifestyles and emergence of pathogens.</title>
        <authorList>
            <person name="Haridas S."/>
            <person name="Albert R."/>
            <person name="Binder M."/>
            <person name="Bloem J."/>
            <person name="Labutti K."/>
            <person name="Salamov A."/>
            <person name="Andreopoulos B."/>
            <person name="Baker S."/>
            <person name="Barry K."/>
            <person name="Bills G."/>
            <person name="Bluhm B."/>
            <person name="Cannon C."/>
            <person name="Castanera R."/>
            <person name="Culley D."/>
            <person name="Daum C."/>
            <person name="Ezra D."/>
            <person name="Gonzalez J."/>
            <person name="Henrissat B."/>
            <person name="Kuo A."/>
            <person name="Liang C."/>
            <person name="Lipzen A."/>
            <person name="Lutzoni F."/>
            <person name="Magnuson J."/>
            <person name="Mondo S."/>
            <person name="Nolan M."/>
            <person name="Ohm R."/>
            <person name="Pangilinan J."/>
            <person name="Park H.-J."/>
            <person name="Ramirez L."/>
            <person name="Alfaro M."/>
            <person name="Sun H."/>
            <person name="Tritt A."/>
            <person name="Yoshinaga Y."/>
            <person name="Zwiers L.-H."/>
            <person name="Turgeon B."/>
            <person name="Goodwin S."/>
            <person name="Spatafora J."/>
            <person name="Crous P."/>
            <person name="Grigoriev I."/>
        </authorList>
    </citation>
    <scope>NUCLEOTIDE SEQUENCE</scope>
    <source>
        <strain evidence="1">CBS 123094</strain>
    </source>
</reference>
<dbReference type="Proteomes" id="UP000799779">
    <property type="component" value="Unassembled WGS sequence"/>
</dbReference>
<keyword evidence="2" id="KW-1185">Reference proteome</keyword>
<organism evidence="1 2">
    <name type="scientific">Amniculicola lignicola CBS 123094</name>
    <dbReference type="NCBI Taxonomy" id="1392246"/>
    <lineage>
        <taxon>Eukaryota</taxon>
        <taxon>Fungi</taxon>
        <taxon>Dikarya</taxon>
        <taxon>Ascomycota</taxon>
        <taxon>Pezizomycotina</taxon>
        <taxon>Dothideomycetes</taxon>
        <taxon>Pleosporomycetidae</taxon>
        <taxon>Pleosporales</taxon>
        <taxon>Amniculicolaceae</taxon>
        <taxon>Amniculicola</taxon>
    </lineage>
</organism>
<dbReference type="AlphaFoldDB" id="A0A6A5WMP4"/>
<accession>A0A6A5WMP4</accession>
<dbReference type="EMBL" id="ML977573">
    <property type="protein sequence ID" value="KAF2003250.1"/>
    <property type="molecule type" value="Genomic_DNA"/>
</dbReference>
<proteinExistence type="predicted"/>
<evidence type="ECO:0000313" key="2">
    <source>
        <dbReference type="Proteomes" id="UP000799779"/>
    </source>
</evidence>
<protein>
    <submittedName>
        <fullName evidence="1">Uncharacterized protein</fullName>
    </submittedName>
</protein>
<gene>
    <name evidence="1" type="ORF">P154DRAFT_520201</name>
</gene>
<name>A0A6A5WMP4_9PLEO</name>
<evidence type="ECO:0000313" key="1">
    <source>
        <dbReference type="EMBL" id="KAF2003250.1"/>
    </source>
</evidence>
<sequence>MPLSQEDASHIARVKDLLISQIRADNRQSMFKRGFHDYEIQITFNIVTTVDPVTKAKSPQAWTAQAMVFEEPTSQLDLISLTTDSFASPREAIDELWDSYFSSGIRSL</sequence>